<dbReference type="EMBL" id="BJXA01000005">
    <property type="protein sequence ID" value="GEM36747.1"/>
    <property type="molecule type" value="Genomic_DNA"/>
</dbReference>
<dbReference type="Gene3D" id="3.30.1310.10">
    <property type="entry name" value="Nucleoid-associated protein YbaB-like domain"/>
    <property type="match status" value="1"/>
</dbReference>
<keyword evidence="2" id="KW-1185">Reference proteome</keyword>
<sequence length="118" mass="12643">MDDEFASAVTEFQAKMAQVTQVQEECAQLVATGWAQRRRVRVTVNADGIAIDIKFGAGVKDLTYDEIAAAVTEASQDAVREVAQRATEVVAPISIDQGEAPNLAGMLGAIASLREHLR</sequence>
<dbReference type="GO" id="GO:0003677">
    <property type="term" value="F:DNA binding"/>
    <property type="evidence" value="ECO:0007669"/>
    <property type="project" value="InterPro"/>
</dbReference>
<dbReference type="InterPro" id="IPR004401">
    <property type="entry name" value="YbaB/EbfC"/>
</dbReference>
<dbReference type="RefSeq" id="WP_147128981.1">
    <property type="nucleotide sequence ID" value="NZ_BJXA01000005.1"/>
</dbReference>
<organism evidence="1 2">
    <name type="scientific">Nocardia ninae NBRC 108245</name>
    <dbReference type="NCBI Taxonomy" id="1210091"/>
    <lineage>
        <taxon>Bacteria</taxon>
        <taxon>Bacillati</taxon>
        <taxon>Actinomycetota</taxon>
        <taxon>Actinomycetes</taxon>
        <taxon>Mycobacteriales</taxon>
        <taxon>Nocardiaceae</taxon>
        <taxon>Nocardia</taxon>
    </lineage>
</organism>
<dbReference type="InterPro" id="IPR036894">
    <property type="entry name" value="YbaB-like_sf"/>
</dbReference>
<evidence type="ECO:0000313" key="2">
    <source>
        <dbReference type="Proteomes" id="UP000321424"/>
    </source>
</evidence>
<proteinExistence type="predicted"/>
<dbReference type="SUPFAM" id="SSF82607">
    <property type="entry name" value="YbaB-like"/>
    <property type="match status" value="1"/>
</dbReference>
<dbReference type="Pfam" id="PF02575">
    <property type="entry name" value="YbaB_DNA_bd"/>
    <property type="match status" value="1"/>
</dbReference>
<dbReference type="OrthoDB" id="4568599at2"/>
<gene>
    <name evidence="1" type="ORF">NN4_12660</name>
</gene>
<name>A0A511M952_9NOCA</name>
<dbReference type="Proteomes" id="UP000321424">
    <property type="component" value="Unassembled WGS sequence"/>
</dbReference>
<reference evidence="1 2" key="1">
    <citation type="submission" date="2019-07" db="EMBL/GenBank/DDBJ databases">
        <title>Whole genome shotgun sequence of Nocardia ninae NBRC 108245.</title>
        <authorList>
            <person name="Hosoyama A."/>
            <person name="Uohara A."/>
            <person name="Ohji S."/>
            <person name="Ichikawa N."/>
        </authorList>
    </citation>
    <scope>NUCLEOTIDE SEQUENCE [LARGE SCALE GENOMIC DNA]</scope>
    <source>
        <strain evidence="1 2">NBRC 108245</strain>
    </source>
</reference>
<evidence type="ECO:0000313" key="1">
    <source>
        <dbReference type="EMBL" id="GEM36747.1"/>
    </source>
</evidence>
<dbReference type="AlphaFoldDB" id="A0A511M952"/>
<comment type="caution">
    <text evidence="1">The sequence shown here is derived from an EMBL/GenBank/DDBJ whole genome shotgun (WGS) entry which is preliminary data.</text>
</comment>
<accession>A0A511M952</accession>
<protein>
    <submittedName>
        <fullName evidence="1">Uncharacterized protein</fullName>
    </submittedName>
</protein>